<feature type="transmembrane region" description="Helical" evidence="1">
    <location>
        <begin position="174"/>
        <end position="195"/>
    </location>
</feature>
<dbReference type="GO" id="GO:0016301">
    <property type="term" value="F:kinase activity"/>
    <property type="evidence" value="ECO:0007669"/>
    <property type="project" value="UniProtKB-KW"/>
</dbReference>
<keyword evidence="1" id="KW-0472">Membrane</keyword>
<organism evidence="3 4">
    <name type="scientific">Prauserella flavalba</name>
    <dbReference type="NCBI Taxonomy" id="1477506"/>
    <lineage>
        <taxon>Bacteria</taxon>
        <taxon>Bacillati</taxon>
        <taxon>Actinomycetota</taxon>
        <taxon>Actinomycetes</taxon>
        <taxon>Pseudonocardiales</taxon>
        <taxon>Pseudonocardiaceae</taxon>
        <taxon>Prauserella</taxon>
    </lineage>
</organism>
<dbReference type="Pfam" id="PF13796">
    <property type="entry name" value="Sensor"/>
    <property type="match status" value="1"/>
</dbReference>
<accession>A0A318LYE0</accession>
<gene>
    <name evidence="3" type="ORF">BA062_35950</name>
</gene>
<dbReference type="RefSeq" id="WP_110343708.1">
    <property type="nucleotide sequence ID" value="NZ_JBHVKT010000036.1"/>
</dbReference>
<comment type="caution">
    <text evidence="3">The sequence shown here is derived from an EMBL/GenBank/DDBJ whole genome shotgun (WGS) entry which is preliminary data.</text>
</comment>
<evidence type="ECO:0000256" key="1">
    <source>
        <dbReference type="SAM" id="Phobius"/>
    </source>
</evidence>
<evidence type="ECO:0000259" key="2">
    <source>
        <dbReference type="Pfam" id="PF13796"/>
    </source>
</evidence>
<keyword evidence="1" id="KW-0812">Transmembrane</keyword>
<protein>
    <submittedName>
        <fullName evidence="3">Two-component system sensor kinase</fullName>
    </submittedName>
</protein>
<reference evidence="3 4" key="1">
    <citation type="submission" date="2016-07" db="EMBL/GenBank/DDBJ databases">
        <title>Draft genome sequence of Prauserella sp. YIM 121212, isolated from alkaline soil.</title>
        <authorList>
            <person name="Ruckert C."/>
            <person name="Albersmeier A."/>
            <person name="Jiang C.-L."/>
            <person name="Jiang Y."/>
            <person name="Kalinowski J."/>
            <person name="Schneider O."/>
            <person name="Winkler A."/>
            <person name="Zotchev S.B."/>
        </authorList>
    </citation>
    <scope>NUCLEOTIDE SEQUENCE [LARGE SCALE GENOMIC DNA]</scope>
    <source>
        <strain evidence="3 4">YIM 121212</strain>
    </source>
</reference>
<keyword evidence="3" id="KW-0418">Kinase</keyword>
<evidence type="ECO:0000313" key="4">
    <source>
        <dbReference type="Proteomes" id="UP000247892"/>
    </source>
</evidence>
<dbReference type="InterPro" id="IPR025828">
    <property type="entry name" value="Put_sensor_dom"/>
</dbReference>
<keyword evidence="1" id="KW-1133">Transmembrane helix</keyword>
<name>A0A318LYE0_9PSEU</name>
<keyword evidence="4" id="KW-1185">Reference proteome</keyword>
<evidence type="ECO:0000313" key="3">
    <source>
        <dbReference type="EMBL" id="PXY18245.1"/>
    </source>
</evidence>
<dbReference type="EMBL" id="MASU01000022">
    <property type="protein sequence ID" value="PXY18245.1"/>
    <property type="molecule type" value="Genomic_DNA"/>
</dbReference>
<sequence length="229" mass="25033">MNPARTEEGGGGRRPPIGGSVAYLLLNLPVGIAGFVFLVTTLSVGISTAIIWVGVPVLALAVLATRGAARLERARIYALLDHYIDLPYRSLPEGTQQRRWKARLKDSATWKDMTYFLLLFPIGVAEFCIVLTTWTTALGLAALPFYYRYLPDGAYYFPSWDLRWFTVDSIPSSLPWAALGVLLLAVSAVLSRGLASAHARFATLLLGPAPRRFREDSFRGTTAMSPVAG</sequence>
<feature type="transmembrane region" description="Helical" evidence="1">
    <location>
        <begin position="46"/>
        <end position="65"/>
    </location>
</feature>
<feature type="transmembrane region" description="Helical" evidence="1">
    <location>
        <begin position="21"/>
        <end position="40"/>
    </location>
</feature>
<proteinExistence type="predicted"/>
<feature type="transmembrane region" description="Helical" evidence="1">
    <location>
        <begin position="115"/>
        <end position="147"/>
    </location>
</feature>
<feature type="domain" description="Putative sensor" evidence="2">
    <location>
        <begin position="23"/>
        <end position="206"/>
    </location>
</feature>
<dbReference type="Proteomes" id="UP000247892">
    <property type="component" value="Unassembled WGS sequence"/>
</dbReference>
<dbReference type="AlphaFoldDB" id="A0A318LYE0"/>
<keyword evidence="3" id="KW-0808">Transferase</keyword>
<dbReference type="OrthoDB" id="5183710at2"/>